<evidence type="ECO:0000256" key="2">
    <source>
        <dbReference type="ARBA" id="ARBA00022692"/>
    </source>
</evidence>
<proteinExistence type="predicted"/>
<dbReference type="InterPro" id="IPR003825">
    <property type="entry name" value="Colicin-V_CvpA"/>
</dbReference>
<dbReference type="InterPro" id="IPR052719">
    <property type="entry name" value="CvpA-like"/>
</dbReference>
<organism evidence="6 7">
    <name type="scientific">Candidatus Litorirhabdus singularis</name>
    <dbReference type="NCBI Taxonomy" id="2518993"/>
    <lineage>
        <taxon>Bacteria</taxon>
        <taxon>Pseudomonadati</taxon>
        <taxon>Pseudomonadota</taxon>
        <taxon>Gammaproteobacteria</taxon>
        <taxon>Cellvibrionales</taxon>
        <taxon>Halieaceae</taxon>
        <taxon>Candidatus Litorirhabdus</taxon>
    </lineage>
</organism>
<evidence type="ECO:0000313" key="6">
    <source>
        <dbReference type="EMBL" id="MCX2981668.1"/>
    </source>
</evidence>
<dbReference type="PANTHER" id="PTHR36926:SF1">
    <property type="entry name" value="COLICIN V PRODUCTION PROTEIN"/>
    <property type="match status" value="1"/>
</dbReference>
<comment type="caution">
    <text evidence="6">The sequence shown here is derived from an EMBL/GenBank/DDBJ whole genome shotgun (WGS) entry which is preliminary data.</text>
</comment>
<dbReference type="EMBL" id="SHNN01000002">
    <property type="protein sequence ID" value="MCX2981668.1"/>
    <property type="molecule type" value="Genomic_DNA"/>
</dbReference>
<evidence type="ECO:0000256" key="4">
    <source>
        <dbReference type="ARBA" id="ARBA00023136"/>
    </source>
</evidence>
<dbReference type="Pfam" id="PF02674">
    <property type="entry name" value="Colicin_V"/>
    <property type="match status" value="1"/>
</dbReference>
<gene>
    <name evidence="6" type="ORF">EYC98_12435</name>
</gene>
<name>A0ABT3TH71_9GAMM</name>
<evidence type="ECO:0000256" key="1">
    <source>
        <dbReference type="ARBA" id="ARBA00004141"/>
    </source>
</evidence>
<protein>
    <submittedName>
        <fullName evidence="6">CvpA family protein</fullName>
    </submittedName>
</protein>
<evidence type="ECO:0000313" key="7">
    <source>
        <dbReference type="Proteomes" id="UP001143362"/>
    </source>
</evidence>
<dbReference type="PANTHER" id="PTHR36926">
    <property type="entry name" value="COLICIN V PRODUCTION PROTEIN"/>
    <property type="match status" value="1"/>
</dbReference>
<feature type="transmembrane region" description="Helical" evidence="5">
    <location>
        <begin position="6"/>
        <end position="23"/>
    </location>
</feature>
<evidence type="ECO:0000256" key="3">
    <source>
        <dbReference type="ARBA" id="ARBA00022989"/>
    </source>
</evidence>
<keyword evidence="7" id="KW-1185">Reference proteome</keyword>
<feature type="transmembrane region" description="Helical" evidence="5">
    <location>
        <begin position="62"/>
        <end position="82"/>
    </location>
</feature>
<sequence length="166" mass="18389">MDFHWIDWLIMGVIGLSIFFSLLRGFVKEALSLVAWVVAFVLSTTFAPRLAALLEEVIAADALRYAVAYVLLFLATLILGAFINRLLSRVIQMTGLTLMDRLLGMVFGFARGVLIVTVAVLVLRGLAPSQTLEQESKLLPHVLLVAQWAQDNFSTLLGDYKLPVRV</sequence>
<feature type="transmembrane region" description="Helical" evidence="5">
    <location>
        <begin position="102"/>
        <end position="123"/>
    </location>
</feature>
<accession>A0ABT3TH71</accession>
<comment type="subcellular location">
    <subcellularLocation>
        <location evidence="1">Membrane</location>
        <topology evidence="1">Multi-pass membrane protein</topology>
    </subcellularLocation>
</comment>
<evidence type="ECO:0000256" key="5">
    <source>
        <dbReference type="SAM" id="Phobius"/>
    </source>
</evidence>
<feature type="transmembrane region" description="Helical" evidence="5">
    <location>
        <begin position="30"/>
        <end position="50"/>
    </location>
</feature>
<keyword evidence="3 5" id="KW-1133">Transmembrane helix</keyword>
<dbReference type="Proteomes" id="UP001143362">
    <property type="component" value="Unassembled WGS sequence"/>
</dbReference>
<dbReference type="RefSeq" id="WP_279245666.1">
    <property type="nucleotide sequence ID" value="NZ_SHNN01000002.1"/>
</dbReference>
<keyword evidence="4 5" id="KW-0472">Membrane</keyword>
<keyword evidence="2 5" id="KW-0812">Transmembrane</keyword>
<reference evidence="6" key="1">
    <citation type="submission" date="2019-02" db="EMBL/GenBank/DDBJ databases">
        <authorList>
            <person name="Li S.-H."/>
        </authorList>
    </citation>
    <scope>NUCLEOTIDE SEQUENCE</scope>
    <source>
        <strain evidence="6">IMCC14734</strain>
    </source>
</reference>